<feature type="domain" description="RNA ligase" evidence="2">
    <location>
        <begin position="230"/>
        <end position="395"/>
    </location>
</feature>
<protein>
    <recommendedName>
        <fullName evidence="2">RNA ligase domain-containing protein</fullName>
    </recommendedName>
</protein>
<evidence type="ECO:0000313" key="3">
    <source>
        <dbReference type="EMBL" id="KAI5078977.1"/>
    </source>
</evidence>
<comment type="caution">
    <text evidence="3">The sequence shown here is derived from an EMBL/GenBank/DDBJ whole genome shotgun (WGS) entry which is preliminary data.</text>
</comment>
<dbReference type="SUPFAM" id="SSF56091">
    <property type="entry name" value="DNA ligase/mRNA capping enzyme, catalytic domain"/>
    <property type="match status" value="1"/>
</dbReference>
<dbReference type="Gene3D" id="3.30.470.30">
    <property type="entry name" value="DNA ligase/mRNA capping enzyme"/>
    <property type="match status" value="1"/>
</dbReference>
<dbReference type="Pfam" id="PF21189">
    <property type="entry name" value="PHA02142"/>
    <property type="match status" value="1"/>
</dbReference>
<dbReference type="OrthoDB" id="17053at2759"/>
<organism evidence="3 4">
    <name type="scientific">Adiantum capillus-veneris</name>
    <name type="common">Maidenhair fern</name>
    <dbReference type="NCBI Taxonomy" id="13818"/>
    <lineage>
        <taxon>Eukaryota</taxon>
        <taxon>Viridiplantae</taxon>
        <taxon>Streptophyta</taxon>
        <taxon>Embryophyta</taxon>
        <taxon>Tracheophyta</taxon>
        <taxon>Polypodiopsida</taxon>
        <taxon>Polypodiidae</taxon>
        <taxon>Polypodiales</taxon>
        <taxon>Pteridineae</taxon>
        <taxon>Pteridaceae</taxon>
        <taxon>Vittarioideae</taxon>
        <taxon>Adiantum</taxon>
    </lineage>
</organism>
<sequence length="405" mass="45757">MDPSDENTASLANMASLTIAANLRSAPAFKKDLQEEAFEESVEHEDEEDSADAPSLRRVLAKVIRLEHVSKHPSAEHLNVAQIGGWKVVVAPEEVAGTLGVFFEIDSVLPADEEWVKAIRMPSKSMFQVRSVKIRGCLSQGLFVGMHKLPLLCSGPVDEEKWLQQEDVTAILGIMKRPEHVVRLNFKSYKHAQNVVRIPFSQVFPDGPCKTEEFRVQSFMHLLDAMMGKPYYITVKVDGMSATYGYDEGRGGLVACSRNYMVELEETLIGELCKTYGLAEKLKEHPNLVIQGEAYGPPVNKNLLQAREVKLAVFNVYDKVRRRRLPYVEMVATCEMLKLPMVPLEEVGDNFQYTFDELLQKAKGFYRGTKNHREGLVARCQEQYDGKGYLSFKVINNDYLLKHGH</sequence>
<reference evidence="3" key="1">
    <citation type="submission" date="2021-01" db="EMBL/GenBank/DDBJ databases">
        <title>Adiantum capillus-veneris genome.</title>
        <authorList>
            <person name="Fang Y."/>
            <person name="Liao Q."/>
        </authorList>
    </citation>
    <scope>NUCLEOTIDE SEQUENCE</scope>
    <source>
        <strain evidence="3">H3</strain>
        <tissue evidence="3">Leaf</tissue>
    </source>
</reference>
<dbReference type="AlphaFoldDB" id="A0A9D4V423"/>
<evidence type="ECO:0000313" key="4">
    <source>
        <dbReference type="Proteomes" id="UP000886520"/>
    </source>
</evidence>
<name>A0A9D4V423_ADICA</name>
<gene>
    <name evidence="3" type="ORF">GOP47_0006648</name>
</gene>
<feature type="region of interest" description="Disordered" evidence="1">
    <location>
        <begin position="35"/>
        <end position="54"/>
    </location>
</feature>
<evidence type="ECO:0000256" key="1">
    <source>
        <dbReference type="SAM" id="MobiDB-lite"/>
    </source>
</evidence>
<evidence type="ECO:0000259" key="2">
    <source>
        <dbReference type="Pfam" id="PF09414"/>
    </source>
</evidence>
<feature type="compositionally biased region" description="Acidic residues" evidence="1">
    <location>
        <begin position="35"/>
        <end position="51"/>
    </location>
</feature>
<keyword evidence="4" id="KW-1185">Reference proteome</keyword>
<dbReference type="EMBL" id="JABFUD020000006">
    <property type="protein sequence ID" value="KAI5078977.1"/>
    <property type="molecule type" value="Genomic_DNA"/>
</dbReference>
<dbReference type="InterPro" id="IPR021122">
    <property type="entry name" value="RNA_ligase_dom_REL/Rnl2"/>
</dbReference>
<dbReference type="Proteomes" id="UP000886520">
    <property type="component" value="Chromosome 6"/>
</dbReference>
<proteinExistence type="predicted"/>
<accession>A0A9D4V423</accession>
<dbReference type="Pfam" id="PF09414">
    <property type="entry name" value="RNA_ligase"/>
    <property type="match status" value="1"/>
</dbReference>